<dbReference type="SUPFAM" id="SSF51971">
    <property type="entry name" value="Nucleotide-binding domain"/>
    <property type="match status" value="1"/>
</dbReference>
<evidence type="ECO:0000256" key="2">
    <source>
        <dbReference type="ARBA" id="ARBA00009321"/>
    </source>
</evidence>
<evidence type="ECO:0000256" key="3">
    <source>
        <dbReference type="ARBA" id="ARBA00022630"/>
    </source>
</evidence>
<evidence type="ECO:0000313" key="7">
    <source>
        <dbReference type="EMBL" id="KAA5613296.1"/>
    </source>
</evidence>
<dbReference type="GO" id="GO:0050660">
    <property type="term" value="F:flavin adenine dinucleotide binding"/>
    <property type="evidence" value="ECO:0007669"/>
    <property type="project" value="TreeGrafter"/>
</dbReference>
<proteinExistence type="inferred from homology"/>
<dbReference type="Pfam" id="PF13450">
    <property type="entry name" value="NAD_binding_8"/>
    <property type="match status" value="1"/>
</dbReference>
<accession>A0A5M6IY65</accession>
<dbReference type="RefSeq" id="WP_150039830.1">
    <property type="nucleotide sequence ID" value="NZ_OW485601.1"/>
</dbReference>
<dbReference type="Pfam" id="PF03275">
    <property type="entry name" value="GLF"/>
    <property type="match status" value="1"/>
</dbReference>
<dbReference type="InterPro" id="IPR015899">
    <property type="entry name" value="UDP-GalPyranose_mutase_C"/>
</dbReference>
<evidence type="ECO:0000256" key="4">
    <source>
        <dbReference type="ARBA" id="ARBA00022827"/>
    </source>
</evidence>
<dbReference type="GO" id="GO:0005829">
    <property type="term" value="C:cytosol"/>
    <property type="evidence" value="ECO:0007669"/>
    <property type="project" value="TreeGrafter"/>
</dbReference>
<sequence>MNNLSEFRFIVVGSGFFGAAMAERIATILREPVLVLERRHHLGGNSYSVPDPETGIEIHPYGSHLFHTSSDAVWQWIGRFSRFTHYRHRVFTRYRGRTYTMPINLMTLNTLFGLDLTPEQARGFLAGEAAREPYPDPANLEEKAISLVGRRLYEAFIKGYTAKQWETDPRELPADVITRLPVRLNYNDFYFNDIYEGLPVDGYHAIFDRIFANSLIHAVTNCDFFDVRALLRPDAIVIYTGPIDRYFDYCCGRLSWRTLDFQIERPPVADWQGTAVVNYAEQDVPFTRIHEFRHLHPERRYRCDRTVIMREYSRFATATDEPYYPVNTPADRRIYDQYAALAAQETQVVFGGRLGTYRYLDMHQAIGAALKAFEREVMPLVVPA</sequence>
<comment type="caution">
    <text evidence="7">The sequence shown here is derived from an EMBL/GenBank/DDBJ whole genome shotgun (WGS) entry which is preliminary data.</text>
</comment>
<keyword evidence="8" id="KW-1185">Reference proteome</keyword>
<organism evidence="7 8">
    <name type="scientific">Rhodovastum atsumiense</name>
    <dbReference type="NCBI Taxonomy" id="504468"/>
    <lineage>
        <taxon>Bacteria</taxon>
        <taxon>Pseudomonadati</taxon>
        <taxon>Pseudomonadota</taxon>
        <taxon>Alphaproteobacteria</taxon>
        <taxon>Acetobacterales</taxon>
        <taxon>Acetobacteraceae</taxon>
        <taxon>Rhodovastum</taxon>
    </lineage>
</organism>
<evidence type="ECO:0000313" key="8">
    <source>
        <dbReference type="Proteomes" id="UP000325255"/>
    </source>
</evidence>
<dbReference type="EMBL" id="VWPK01000007">
    <property type="protein sequence ID" value="KAA5613296.1"/>
    <property type="molecule type" value="Genomic_DNA"/>
</dbReference>
<dbReference type="GO" id="GO:0008767">
    <property type="term" value="F:UDP-galactopyranose mutase activity"/>
    <property type="evidence" value="ECO:0007669"/>
    <property type="project" value="UniProtKB-EC"/>
</dbReference>
<comment type="similarity">
    <text evidence="2">Belongs to the UDP-galactopyranose/dTDP-fucopyranose mutase family.</text>
</comment>
<keyword evidence="3" id="KW-0285">Flavoprotein</keyword>
<comment type="cofactor">
    <cofactor evidence="1">
        <name>FAD</name>
        <dbReference type="ChEBI" id="CHEBI:57692"/>
    </cofactor>
</comment>
<dbReference type="Gene3D" id="3.40.50.720">
    <property type="entry name" value="NAD(P)-binding Rossmann-like Domain"/>
    <property type="match status" value="3"/>
</dbReference>
<dbReference type="AlphaFoldDB" id="A0A5M6IY65"/>
<keyword evidence="4" id="KW-0274">FAD</keyword>
<dbReference type="Proteomes" id="UP000325255">
    <property type="component" value="Unassembled WGS sequence"/>
</dbReference>
<dbReference type="NCBIfam" id="TIGR00031">
    <property type="entry name" value="UDP-GALP_mutase"/>
    <property type="match status" value="1"/>
</dbReference>
<keyword evidence="5 7" id="KW-0413">Isomerase</keyword>
<evidence type="ECO:0000259" key="6">
    <source>
        <dbReference type="Pfam" id="PF03275"/>
    </source>
</evidence>
<protein>
    <submittedName>
        <fullName evidence="7">UDP-galactopyranose mutase</fullName>
        <ecNumber evidence="7">5.4.99.9</ecNumber>
    </submittedName>
</protein>
<dbReference type="OrthoDB" id="9769600at2"/>
<gene>
    <name evidence="7" type="primary">glf</name>
    <name evidence="7" type="ORF">F1189_06295</name>
</gene>
<dbReference type="InterPro" id="IPR004379">
    <property type="entry name" value="UDP-GALP_mutase"/>
</dbReference>
<name>A0A5M6IY65_9PROT</name>
<dbReference type="PANTHER" id="PTHR21197">
    <property type="entry name" value="UDP-GALACTOPYRANOSE MUTASE"/>
    <property type="match status" value="1"/>
</dbReference>
<dbReference type="SUPFAM" id="SSF54373">
    <property type="entry name" value="FAD-linked reductases, C-terminal domain"/>
    <property type="match status" value="1"/>
</dbReference>
<evidence type="ECO:0000256" key="1">
    <source>
        <dbReference type="ARBA" id="ARBA00001974"/>
    </source>
</evidence>
<evidence type="ECO:0000256" key="5">
    <source>
        <dbReference type="ARBA" id="ARBA00023235"/>
    </source>
</evidence>
<feature type="domain" description="UDP-galactopyranose mutase C-terminal" evidence="6">
    <location>
        <begin position="155"/>
        <end position="359"/>
    </location>
</feature>
<dbReference type="PANTHER" id="PTHR21197:SF0">
    <property type="entry name" value="UDP-GALACTOPYRANOSE MUTASE"/>
    <property type="match status" value="1"/>
</dbReference>
<dbReference type="EC" id="5.4.99.9" evidence="7"/>
<reference evidence="7 8" key="1">
    <citation type="submission" date="2019-09" db="EMBL/GenBank/DDBJ databases">
        <title>Genome sequence of Rhodovastum atsumiense, a diverse member of the Acetobacteraceae family of non-sulfur purple photosynthetic bacteria.</title>
        <authorList>
            <person name="Meyer T."/>
            <person name="Kyndt J."/>
        </authorList>
    </citation>
    <scope>NUCLEOTIDE SEQUENCE [LARGE SCALE GENOMIC DNA]</scope>
    <source>
        <strain evidence="7 8">DSM 21279</strain>
    </source>
</reference>